<organism evidence="5 6">
    <name type="scientific">Curtobacterium salicis</name>
    <dbReference type="NCBI Taxonomy" id="1779862"/>
    <lineage>
        <taxon>Bacteria</taxon>
        <taxon>Bacillati</taxon>
        <taxon>Actinomycetota</taxon>
        <taxon>Actinomycetes</taxon>
        <taxon>Micrococcales</taxon>
        <taxon>Microbacteriaceae</taxon>
        <taxon>Curtobacterium</taxon>
    </lineage>
</organism>
<dbReference type="RefSeq" id="WP_166780769.1">
    <property type="nucleotide sequence ID" value="NZ_JAAOYO010000003.1"/>
</dbReference>
<evidence type="ECO:0000313" key="5">
    <source>
        <dbReference type="EMBL" id="NII41768.1"/>
    </source>
</evidence>
<dbReference type="InterPro" id="IPR050922">
    <property type="entry name" value="LytR/CpsA/Psr_CW_biosynth"/>
</dbReference>
<dbReference type="Pfam" id="PF03816">
    <property type="entry name" value="LytR_cpsA_psr"/>
    <property type="match status" value="1"/>
</dbReference>
<dbReference type="Gene3D" id="3.40.630.190">
    <property type="entry name" value="LCP protein"/>
    <property type="match status" value="1"/>
</dbReference>
<comment type="similarity">
    <text evidence="1">Belongs to the LytR/CpsA/Psr (LCP) family.</text>
</comment>
<reference evidence="5 6" key="1">
    <citation type="submission" date="2020-03" db="EMBL/GenBank/DDBJ databases">
        <title>Above-ground endophytic microbial communities from plants in different locations in the United States.</title>
        <authorList>
            <person name="Frank C."/>
        </authorList>
    </citation>
    <scope>NUCLEOTIDE SEQUENCE [LARGE SCALE GENOMIC DNA]</scope>
    <source>
        <strain evidence="5 6">WW7</strain>
    </source>
</reference>
<dbReference type="InterPro" id="IPR004474">
    <property type="entry name" value="LytR_CpsA_psr"/>
</dbReference>
<dbReference type="PANTHER" id="PTHR33392">
    <property type="entry name" value="POLYISOPRENYL-TEICHOIC ACID--PEPTIDOGLYCAN TEICHOIC ACID TRANSFERASE TAGU"/>
    <property type="match status" value="1"/>
</dbReference>
<proteinExistence type="inferred from homology"/>
<dbReference type="PANTHER" id="PTHR33392:SF6">
    <property type="entry name" value="POLYISOPRENYL-TEICHOIC ACID--PEPTIDOGLYCAN TEICHOIC ACID TRANSFERASE TAGU"/>
    <property type="match status" value="1"/>
</dbReference>
<keyword evidence="6" id="KW-1185">Reference proteome</keyword>
<dbReference type="NCBIfam" id="TIGR00350">
    <property type="entry name" value="lytR_cpsA_psr"/>
    <property type="match status" value="1"/>
</dbReference>
<accession>A0ABX0TA52</accession>
<feature type="domain" description="Cell envelope-related transcriptional attenuator" evidence="4">
    <location>
        <begin position="102"/>
        <end position="244"/>
    </location>
</feature>
<gene>
    <name evidence="5" type="ORF">E9228_002415</name>
</gene>
<keyword evidence="3" id="KW-0732">Signal</keyword>
<evidence type="ECO:0000259" key="4">
    <source>
        <dbReference type="Pfam" id="PF03816"/>
    </source>
</evidence>
<comment type="caution">
    <text evidence="5">The sequence shown here is derived from an EMBL/GenBank/DDBJ whole genome shotgun (WGS) entry which is preliminary data.</text>
</comment>
<feature type="signal peptide" evidence="3">
    <location>
        <begin position="1"/>
        <end position="31"/>
    </location>
</feature>
<evidence type="ECO:0000256" key="2">
    <source>
        <dbReference type="SAM" id="MobiDB-lite"/>
    </source>
</evidence>
<feature type="region of interest" description="Disordered" evidence="2">
    <location>
        <begin position="81"/>
        <end position="101"/>
    </location>
</feature>
<sequence>MPGRRATRPVRRRRPLLVALLATLGSLTAVAAVLAVVAATFIGGLAERYDAGRTVIEDPFPTDSRPVDHGDAVDVLLIGSDARGSDARGPDAPAEDGTTGGRADTLMLAHVPADRQDITLLSILRDTWVEVPGHGEAKINAAYSWGGVPLTVQTVEQLLDVRIDHVAEIDFAGFAGMTDALGGVTVQSPSTFDAQGHHFTVGPDHLDGGGALAFVRARHAFADGDHSRVRNQQAFMRAVVEQLLSEETLTSPDTVRRFVSSTSEYLSVDPGLDSATLVALGWSLRDVRADDLHTATLPSAGAGTSADGQSYVRVDDSAVASLTIALRSDDLQGWLRTHAG</sequence>
<evidence type="ECO:0000256" key="3">
    <source>
        <dbReference type="SAM" id="SignalP"/>
    </source>
</evidence>
<evidence type="ECO:0000256" key="1">
    <source>
        <dbReference type="ARBA" id="ARBA00006068"/>
    </source>
</evidence>
<name>A0ABX0TA52_9MICO</name>
<dbReference type="Proteomes" id="UP001318300">
    <property type="component" value="Unassembled WGS sequence"/>
</dbReference>
<feature type="chain" id="PRO_5047347021" evidence="3">
    <location>
        <begin position="32"/>
        <end position="340"/>
    </location>
</feature>
<evidence type="ECO:0000313" key="6">
    <source>
        <dbReference type="Proteomes" id="UP001318300"/>
    </source>
</evidence>
<dbReference type="EMBL" id="JAAOYO010000003">
    <property type="protein sequence ID" value="NII41768.1"/>
    <property type="molecule type" value="Genomic_DNA"/>
</dbReference>
<protein>
    <submittedName>
        <fullName evidence="5">LCP family protein required for cell wall assembly</fullName>
    </submittedName>
</protein>